<dbReference type="AlphaFoldDB" id="A0A1G2G2S8"/>
<evidence type="ECO:0000313" key="2">
    <source>
        <dbReference type="Proteomes" id="UP000177480"/>
    </source>
</evidence>
<accession>A0A1G2G2S8</accession>
<dbReference type="EMBL" id="MHNK01000007">
    <property type="protein sequence ID" value="OGZ44181.1"/>
    <property type="molecule type" value="Genomic_DNA"/>
</dbReference>
<organism evidence="1 2">
    <name type="scientific">Candidatus Ryanbacteria bacterium RIFCSPHIGHO2_01_FULL_45_22</name>
    <dbReference type="NCBI Taxonomy" id="1802114"/>
    <lineage>
        <taxon>Bacteria</taxon>
        <taxon>Candidatus Ryaniibacteriota</taxon>
    </lineage>
</organism>
<gene>
    <name evidence="1" type="ORF">A2719_02360</name>
</gene>
<protein>
    <submittedName>
        <fullName evidence="1">Uncharacterized protein</fullName>
    </submittedName>
</protein>
<name>A0A1G2G2S8_9BACT</name>
<sequence>MLDGILLSLKNNPKISLPEFFWVLIGFSLKLGEPVELLGIYPTEEEANNTARKKAISQSDCGKIIEHKPGDESTIFIPLNEMDLWFTTIQQQLEFYTDGIGRLFPMRHFRTRKVTGDYLGLQELIRRTIT</sequence>
<evidence type="ECO:0000313" key="1">
    <source>
        <dbReference type="EMBL" id="OGZ44181.1"/>
    </source>
</evidence>
<reference evidence="1 2" key="1">
    <citation type="journal article" date="2016" name="Nat. Commun.">
        <title>Thousands of microbial genomes shed light on interconnected biogeochemical processes in an aquifer system.</title>
        <authorList>
            <person name="Anantharaman K."/>
            <person name="Brown C.T."/>
            <person name="Hug L.A."/>
            <person name="Sharon I."/>
            <person name="Castelle C.J."/>
            <person name="Probst A.J."/>
            <person name="Thomas B.C."/>
            <person name="Singh A."/>
            <person name="Wilkins M.J."/>
            <person name="Karaoz U."/>
            <person name="Brodie E.L."/>
            <person name="Williams K.H."/>
            <person name="Hubbard S.S."/>
            <person name="Banfield J.F."/>
        </authorList>
    </citation>
    <scope>NUCLEOTIDE SEQUENCE [LARGE SCALE GENOMIC DNA]</scope>
</reference>
<dbReference type="Proteomes" id="UP000177480">
    <property type="component" value="Unassembled WGS sequence"/>
</dbReference>
<comment type="caution">
    <text evidence="1">The sequence shown here is derived from an EMBL/GenBank/DDBJ whole genome shotgun (WGS) entry which is preliminary data.</text>
</comment>
<proteinExistence type="predicted"/>